<dbReference type="Pfam" id="PF13585">
    <property type="entry name" value="CHU_C"/>
    <property type="match status" value="1"/>
</dbReference>
<dbReference type="Proteomes" id="UP000189739">
    <property type="component" value="Unassembled WGS sequence"/>
</dbReference>
<keyword evidence="2" id="KW-1185">Reference proteome</keyword>
<proteinExistence type="predicted"/>
<dbReference type="STRING" id="1792845.BC343_24910"/>
<evidence type="ECO:0000313" key="2">
    <source>
        <dbReference type="Proteomes" id="UP000189739"/>
    </source>
</evidence>
<dbReference type="EMBL" id="MBTF01000006">
    <property type="protein sequence ID" value="OOQ60534.1"/>
    <property type="molecule type" value="Genomic_DNA"/>
</dbReference>
<dbReference type="InterPro" id="IPR026341">
    <property type="entry name" value="T9SS_type_B"/>
</dbReference>
<gene>
    <name evidence="1" type="ORF">BC343_24910</name>
</gene>
<dbReference type="NCBIfam" id="TIGR04131">
    <property type="entry name" value="Bac_Flav_CTERM"/>
    <property type="match status" value="1"/>
</dbReference>
<comment type="caution">
    <text evidence="1">The sequence shown here is derived from an EMBL/GenBank/DDBJ whole genome shotgun (WGS) entry which is preliminary data.</text>
</comment>
<reference evidence="1 2" key="1">
    <citation type="submission" date="2016-07" db="EMBL/GenBank/DDBJ databases">
        <title>Genomic analysis of zinc-resistant bacterium Mucilaginibacter pedocola TBZ30.</title>
        <authorList>
            <person name="Huang J."/>
            <person name="Tang J."/>
        </authorList>
    </citation>
    <scope>NUCLEOTIDE SEQUENCE [LARGE SCALE GENOMIC DNA]</scope>
    <source>
        <strain evidence="1 2">TBZ30</strain>
    </source>
</reference>
<name>A0A1S9PHU7_9SPHI</name>
<evidence type="ECO:0008006" key="3">
    <source>
        <dbReference type="Google" id="ProtNLM"/>
    </source>
</evidence>
<dbReference type="AlphaFoldDB" id="A0A1S9PHU7"/>
<sequence>MRPGFAAPFILLLLCIFAFTGEGYGRNMRNSAQQQDTTKKERPKRTNACTAIGNLTGTTCIGSELKASVSTEAFAPIAMAQWFTGNNTLVLTQSAGPFVYTPPVTGTYYVKITTTEGCQVTTNSVTISALKEPLIKITTPSNVVCADFPTPSFTGVPTYNGEHPTYQWKVNGMAVGPVVTEVLTPFKPIGLKKGDKVTCEMTSSDDCITRPVVESAPIFIEDVPNQNPSATIALLTTTPCEGSALTFEAFPINTGNVTVYLWFVNGVGAGNGDKKTFTSSNLKDGDEVSCTVISTAKVCQSFTSFMSDPLTVHFTPTVTPEISIASVTAEIDVSVTYKATIKHGGSAPNYQWHINGQNVGTNADTYTAYKLTPGDVLTCTLTSNVDCTLSNTITSDPLTNNVTLPVRRVIVNMFTPNGDGVNDTWAFPGVDAFRNAKVSVYNRYGKIVFNSTGFIVQWDGKTNAGGPCPSGVYYYFINFGQSKTQAGSVTIIR</sequence>
<organism evidence="1 2">
    <name type="scientific">Mucilaginibacter pedocola</name>
    <dbReference type="NCBI Taxonomy" id="1792845"/>
    <lineage>
        <taxon>Bacteria</taxon>
        <taxon>Pseudomonadati</taxon>
        <taxon>Bacteroidota</taxon>
        <taxon>Sphingobacteriia</taxon>
        <taxon>Sphingobacteriales</taxon>
        <taxon>Sphingobacteriaceae</taxon>
        <taxon>Mucilaginibacter</taxon>
    </lineage>
</organism>
<dbReference type="OrthoDB" id="641420at2"/>
<evidence type="ECO:0000313" key="1">
    <source>
        <dbReference type="EMBL" id="OOQ60534.1"/>
    </source>
</evidence>
<dbReference type="RefSeq" id="WP_078347542.1">
    <property type="nucleotide sequence ID" value="NZ_MBTF01000006.1"/>
</dbReference>
<accession>A0A1S9PHU7</accession>
<protein>
    <recommendedName>
        <fullName evidence="3">Ig-like domain-containing protein</fullName>
    </recommendedName>
</protein>